<dbReference type="Pfam" id="PF00108">
    <property type="entry name" value="Thiolase_N"/>
    <property type="match status" value="1"/>
</dbReference>
<keyword evidence="12" id="KW-1185">Reference proteome</keyword>
<dbReference type="InterPro" id="IPR020617">
    <property type="entry name" value="Thiolase_C"/>
</dbReference>
<dbReference type="AlphaFoldDB" id="A0A840QC16"/>
<dbReference type="PIRSF" id="PIRSF000429">
    <property type="entry name" value="Ac-CoA_Ac_transf"/>
    <property type="match status" value="1"/>
</dbReference>
<feature type="active site" description="Proton acceptor" evidence="7">
    <location>
        <position position="349"/>
    </location>
</feature>
<dbReference type="InterPro" id="IPR002155">
    <property type="entry name" value="Thiolase"/>
</dbReference>
<dbReference type="Pfam" id="PF02803">
    <property type="entry name" value="Thiolase_C"/>
    <property type="match status" value="1"/>
</dbReference>
<name>A0A840QC16_9PSEU</name>
<evidence type="ECO:0000256" key="1">
    <source>
        <dbReference type="ARBA" id="ARBA00010982"/>
    </source>
</evidence>
<dbReference type="GO" id="GO:0003985">
    <property type="term" value="F:acetyl-CoA C-acetyltransferase activity"/>
    <property type="evidence" value="ECO:0007669"/>
    <property type="project" value="UniProtKB-EC"/>
</dbReference>
<feature type="domain" description="Thiolase C-terminal" evidence="10">
    <location>
        <begin position="270"/>
        <end position="391"/>
    </location>
</feature>
<dbReference type="InterPro" id="IPR020615">
    <property type="entry name" value="Thiolase_acyl_enz_int_AS"/>
</dbReference>
<evidence type="ECO:0000313" key="12">
    <source>
        <dbReference type="Proteomes" id="UP000584374"/>
    </source>
</evidence>
<dbReference type="InterPro" id="IPR020616">
    <property type="entry name" value="Thiolase_N"/>
</dbReference>
<dbReference type="NCBIfam" id="TIGR01930">
    <property type="entry name" value="AcCoA-C-Actrans"/>
    <property type="match status" value="1"/>
</dbReference>
<feature type="active site" description="Acyl-thioester intermediate" evidence="7">
    <location>
        <position position="90"/>
    </location>
</feature>
<feature type="domain" description="Thiolase N-terminal" evidence="9">
    <location>
        <begin position="4"/>
        <end position="261"/>
    </location>
</feature>
<protein>
    <recommendedName>
        <fullName evidence="6">Probable acetyl-CoA acetyltransferase</fullName>
        <ecNumber evidence="2">2.3.1.9</ecNumber>
    </recommendedName>
    <alternativeName>
        <fullName evidence="5">Acetoacetyl-CoA thiolase</fullName>
    </alternativeName>
</protein>
<dbReference type="FunFam" id="3.40.47.10:FF:000010">
    <property type="entry name" value="Acetyl-CoA acetyltransferase (Thiolase)"/>
    <property type="match status" value="1"/>
</dbReference>
<dbReference type="Gene3D" id="3.40.47.10">
    <property type="match status" value="1"/>
</dbReference>
<gene>
    <name evidence="11" type="ORF">BJ970_005480</name>
</gene>
<organism evidence="11 12">
    <name type="scientific">Saccharopolyspora phatthalungensis</name>
    <dbReference type="NCBI Taxonomy" id="664693"/>
    <lineage>
        <taxon>Bacteria</taxon>
        <taxon>Bacillati</taxon>
        <taxon>Actinomycetota</taxon>
        <taxon>Actinomycetes</taxon>
        <taxon>Pseudonocardiales</taxon>
        <taxon>Pseudonocardiaceae</taxon>
        <taxon>Saccharopolyspora</taxon>
    </lineage>
</organism>
<dbReference type="InterPro" id="IPR020613">
    <property type="entry name" value="Thiolase_CS"/>
</dbReference>
<comment type="similarity">
    <text evidence="1 8">Belongs to the thiolase-like superfamily. Thiolase family.</text>
</comment>
<dbReference type="EC" id="2.3.1.9" evidence="2"/>
<dbReference type="InterPro" id="IPR016039">
    <property type="entry name" value="Thiolase-like"/>
</dbReference>
<dbReference type="PROSITE" id="PS00737">
    <property type="entry name" value="THIOLASE_2"/>
    <property type="match status" value="1"/>
</dbReference>
<dbReference type="InterPro" id="IPR020610">
    <property type="entry name" value="Thiolase_AS"/>
</dbReference>
<dbReference type="PANTHER" id="PTHR18919:SF107">
    <property type="entry name" value="ACETYL-COA ACETYLTRANSFERASE, CYTOSOLIC"/>
    <property type="match status" value="1"/>
</dbReference>
<evidence type="ECO:0000256" key="7">
    <source>
        <dbReference type="PIRSR" id="PIRSR000429-1"/>
    </source>
</evidence>
<evidence type="ECO:0000259" key="9">
    <source>
        <dbReference type="Pfam" id="PF00108"/>
    </source>
</evidence>
<dbReference type="PROSITE" id="PS00098">
    <property type="entry name" value="THIOLASE_1"/>
    <property type="match status" value="1"/>
</dbReference>
<dbReference type="Proteomes" id="UP000584374">
    <property type="component" value="Unassembled WGS sequence"/>
</dbReference>
<keyword evidence="3 8" id="KW-0808">Transferase</keyword>
<reference evidence="11 12" key="1">
    <citation type="submission" date="2020-08" db="EMBL/GenBank/DDBJ databases">
        <title>Sequencing the genomes of 1000 actinobacteria strains.</title>
        <authorList>
            <person name="Klenk H.-P."/>
        </authorList>
    </citation>
    <scope>NUCLEOTIDE SEQUENCE [LARGE SCALE GENOMIC DNA]</scope>
    <source>
        <strain evidence="11 12">DSM 45584</strain>
    </source>
</reference>
<dbReference type="PROSITE" id="PS00099">
    <property type="entry name" value="THIOLASE_3"/>
    <property type="match status" value="1"/>
</dbReference>
<evidence type="ECO:0000259" key="10">
    <source>
        <dbReference type="Pfam" id="PF02803"/>
    </source>
</evidence>
<sequence length="392" mass="40029">MTDVFVLDAVRTPIGRYGKGLAGVRPDDLAAHVVGSLVGRHPDLDPAMIGDIQFGDANGAGEDNRNVARMAALLAGLPTSVPGATVNRLCGSGLEAVVNASRTVQVGDADLVLAGGVESMSRAPWVLPKPEGGYPRGHETLHSTTLGWRMINPNMPAAWTIALGESAEILADRYKISRDEQDAFALRSHQRAAAAWAAGLFDAEVVPVPGTEVTRDEGVRADSSLASLGKLKPVFRPDGTVTAGNSSPLNDGAAALLVGNEQAAQRIGAHPLARIVSRGAAGVAPEVFGIGPVAAANTALRRAGIGWGDLTAVELNEAFAAQSLACLAEWPGLDPEIVNVQGGAIAIGHPLGASGARILGSLAHQLHRAGGGWGLAAICIGVGQGLAVVLHA</sequence>
<evidence type="ECO:0000256" key="3">
    <source>
        <dbReference type="ARBA" id="ARBA00022679"/>
    </source>
</evidence>
<dbReference type="SUPFAM" id="SSF53901">
    <property type="entry name" value="Thiolase-like"/>
    <property type="match status" value="2"/>
</dbReference>
<evidence type="ECO:0000313" key="11">
    <source>
        <dbReference type="EMBL" id="MBB5157946.1"/>
    </source>
</evidence>
<accession>A0A840QC16</accession>
<evidence type="ECO:0000256" key="6">
    <source>
        <dbReference type="ARBA" id="ARBA00040529"/>
    </source>
</evidence>
<evidence type="ECO:0000256" key="2">
    <source>
        <dbReference type="ARBA" id="ARBA00012705"/>
    </source>
</evidence>
<dbReference type="PANTHER" id="PTHR18919">
    <property type="entry name" value="ACETYL-COA C-ACYLTRANSFERASE"/>
    <property type="match status" value="1"/>
</dbReference>
<dbReference type="EMBL" id="JACHIW010000001">
    <property type="protein sequence ID" value="MBB5157946.1"/>
    <property type="molecule type" value="Genomic_DNA"/>
</dbReference>
<evidence type="ECO:0000256" key="5">
    <source>
        <dbReference type="ARBA" id="ARBA00030755"/>
    </source>
</evidence>
<evidence type="ECO:0000256" key="8">
    <source>
        <dbReference type="RuleBase" id="RU003557"/>
    </source>
</evidence>
<comment type="caution">
    <text evidence="11">The sequence shown here is derived from an EMBL/GenBank/DDBJ whole genome shotgun (WGS) entry which is preliminary data.</text>
</comment>
<dbReference type="CDD" id="cd00751">
    <property type="entry name" value="thiolase"/>
    <property type="match status" value="1"/>
</dbReference>
<keyword evidence="4 8" id="KW-0012">Acyltransferase</keyword>
<dbReference type="RefSeq" id="WP_184728783.1">
    <property type="nucleotide sequence ID" value="NZ_JACHIW010000001.1"/>
</dbReference>
<evidence type="ECO:0000256" key="4">
    <source>
        <dbReference type="ARBA" id="ARBA00023315"/>
    </source>
</evidence>
<feature type="active site" description="Proton acceptor" evidence="7">
    <location>
        <position position="379"/>
    </location>
</feature>
<proteinExistence type="inferred from homology"/>